<evidence type="ECO:0000256" key="1">
    <source>
        <dbReference type="SAM" id="Phobius"/>
    </source>
</evidence>
<dbReference type="AlphaFoldDB" id="A0A3S1C1F6"/>
<name>A0A3S1C1F6_ELYCH</name>
<gene>
    <name evidence="2" type="ORF">EGW08_011917</name>
</gene>
<organism evidence="2 3">
    <name type="scientific">Elysia chlorotica</name>
    <name type="common">Eastern emerald elysia</name>
    <name type="synonym">Sea slug</name>
    <dbReference type="NCBI Taxonomy" id="188477"/>
    <lineage>
        <taxon>Eukaryota</taxon>
        <taxon>Metazoa</taxon>
        <taxon>Spiralia</taxon>
        <taxon>Lophotrochozoa</taxon>
        <taxon>Mollusca</taxon>
        <taxon>Gastropoda</taxon>
        <taxon>Heterobranchia</taxon>
        <taxon>Euthyneura</taxon>
        <taxon>Panpulmonata</taxon>
        <taxon>Sacoglossa</taxon>
        <taxon>Placobranchoidea</taxon>
        <taxon>Plakobranchidae</taxon>
        <taxon>Elysia</taxon>
    </lineage>
</organism>
<keyword evidence="1" id="KW-0472">Membrane</keyword>
<protein>
    <submittedName>
        <fullName evidence="2">Uncharacterized protein</fullName>
    </submittedName>
</protein>
<evidence type="ECO:0000313" key="3">
    <source>
        <dbReference type="Proteomes" id="UP000271974"/>
    </source>
</evidence>
<sequence>MENLKNCREIYQNSRVFIISFDTPTKILFGQREVILKKEKRRVDFTKLDSLQIFTPSCRYTPILPFFTSLYYRLFKMLWCLCQFITSHNQIMCVCAVFFVDFFFMIVKGIHITVISKQNVHSNF</sequence>
<evidence type="ECO:0000313" key="2">
    <source>
        <dbReference type="EMBL" id="RUS80316.1"/>
    </source>
</evidence>
<comment type="caution">
    <text evidence="2">The sequence shown here is derived from an EMBL/GenBank/DDBJ whole genome shotgun (WGS) entry which is preliminary data.</text>
</comment>
<keyword evidence="3" id="KW-1185">Reference proteome</keyword>
<dbReference type="Proteomes" id="UP000271974">
    <property type="component" value="Unassembled WGS sequence"/>
</dbReference>
<reference evidence="2 3" key="1">
    <citation type="submission" date="2019-01" db="EMBL/GenBank/DDBJ databases">
        <title>A draft genome assembly of the solar-powered sea slug Elysia chlorotica.</title>
        <authorList>
            <person name="Cai H."/>
            <person name="Li Q."/>
            <person name="Fang X."/>
            <person name="Li J."/>
            <person name="Curtis N.E."/>
            <person name="Altenburger A."/>
            <person name="Shibata T."/>
            <person name="Feng M."/>
            <person name="Maeda T."/>
            <person name="Schwartz J.A."/>
            <person name="Shigenobu S."/>
            <person name="Lundholm N."/>
            <person name="Nishiyama T."/>
            <person name="Yang H."/>
            <person name="Hasebe M."/>
            <person name="Li S."/>
            <person name="Pierce S.K."/>
            <person name="Wang J."/>
        </authorList>
    </citation>
    <scope>NUCLEOTIDE SEQUENCE [LARGE SCALE GENOMIC DNA]</scope>
    <source>
        <strain evidence="2">EC2010</strain>
        <tissue evidence="2">Whole organism of an adult</tissue>
    </source>
</reference>
<dbReference type="EMBL" id="RQTK01000399">
    <property type="protein sequence ID" value="RUS80316.1"/>
    <property type="molecule type" value="Genomic_DNA"/>
</dbReference>
<keyword evidence="1" id="KW-1133">Transmembrane helix</keyword>
<proteinExistence type="predicted"/>
<accession>A0A3S1C1F6</accession>
<keyword evidence="1" id="KW-0812">Transmembrane</keyword>
<feature type="transmembrane region" description="Helical" evidence="1">
    <location>
        <begin position="91"/>
        <end position="115"/>
    </location>
</feature>